<evidence type="ECO:0000313" key="3">
    <source>
        <dbReference type="Proteomes" id="UP000178710"/>
    </source>
</evidence>
<accession>A0A1G2KRV1</accession>
<feature type="domain" description="Methyltransferase" evidence="1">
    <location>
        <begin position="21"/>
        <end position="131"/>
    </location>
</feature>
<comment type="caution">
    <text evidence="2">The sequence shown here is derived from an EMBL/GenBank/DDBJ whole genome shotgun (WGS) entry which is preliminary data.</text>
</comment>
<dbReference type="EMBL" id="MHQK01000007">
    <property type="protein sequence ID" value="OHA02165.1"/>
    <property type="molecule type" value="Genomic_DNA"/>
</dbReference>
<organism evidence="2 3">
    <name type="scientific">Candidatus Sungbacteria bacterium RIFCSPHIGHO2_02_FULL_49_20</name>
    <dbReference type="NCBI Taxonomy" id="1802272"/>
    <lineage>
        <taxon>Bacteria</taxon>
        <taxon>Candidatus Sungiibacteriota</taxon>
    </lineage>
</organism>
<dbReference type="CDD" id="cd02440">
    <property type="entry name" value="AdoMet_MTases"/>
    <property type="match status" value="1"/>
</dbReference>
<proteinExistence type="predicted"/>
<dbReference type="AlphaFoldDB" id="A0A1G2KRV1"/>
<dbReference type="InterPro" id="IPR029063">
    <property type="entry name" value="SAM-dependent_MTases_sf"/>
</dbReference>
<dbReference type="PANTHER" id="PTHR43861">
    <property type="entry name" value="TRANS-ACONITATE 2-METHYLTRANSFERASE-RELATED"/>
    <property type="match status" value="1"/>
</dbReference>
<gene>
    <name evidence="2" type="ORF">A3C12_01135</name>
</gene>
<reference evidence="2 3" key="1">
    <citation type="journal article" date="2016" name="Nat. Commun.">
        <title>Thousands of microbial genomes shed light on interconnected biogeochemical processes in an aquifer system.</title>
        <authorList>
            <person name="Anantharaman K."/>
            <person name="Brown C.T."/>
            <person name="Hug L.A."/>
            <person name="Sharon I."/>
            <person name="Castelle C.J."/>
            <person name="Probst A.J."/>
            <person name="Thomas B.C."/>
            <person name="Singh A."/>
            <person name="Wilkins M.J."/>
            <person name="Karaoz U."/>
            <person name="Brodie E.L."/>
            <person name="Williams K.H."/>
            <person name="Hubbard S.S."/>
            <person name="Banfield J.F."/>
        </authorList>
    </citation>
    <scope>NUCLEOTIDE SEQUENCE [LARGE SCALE GENOMIC DNA]</scope>
</reference>
<dbReference type="Pfam" id="PF13847">
    <property type="entry name" value="Methyltransf_31"/>
    <property type="match status" value="1"/>
</dbReference>
<dbReference type="InterPro" id="IPR025714">
    <property type="entry name" value="Methyltranfer_dom"/>
</dbReference>
<dbReference type="Gene3D" id="3.40.50.150">
    <property type="entry name" value="Vaccinia Virus protein VP39"/>
    <property type="match status" value="1"/>
</dbReference>
<evidence type="ECO:0000313" key="2">
    <source>
        <dbReference type="EMBL" id="OHA02165.1"/>
    </source>
</evidence>
<sequence>MPETATSFINPARLVQSLDISRGSAVADFGAGSGFYTIPLAEKVGPEGKVYAFDIQKDAVARIQSLARLRHFLNVDAIVADLELPNSTHLREAVCDLVLVASVLHQADDPAAILKEAQRILKPGRMLIIVEWGQSNIAGGPPPSMRLLPPRTRALAESAGFIFDRDIPAGSHHYGLLFRR</sequence>
<evidence type="ECO:0000259" key="1">
    <source>
        <dbReference type="Pfam" id="PF13847"/>
    </source>
</evidence>
<protein>
    <recommendedName>
        <fullName evidence="1">Methyltransferase domain-containing protein</fullName>
    </recommendedName>
</protein>
<dbReference type="Proteomes" id="UP000178710">
    <property type="component" value="Unassembled WGS sequence"/>
</dbReference>
<dbReference type="SUPFAM" id="SSF53335">
    <property type="entry name" value="S-adenosyl-L-methionine-dependent methyltransferases"/>
    <property type="match status" value="1"/>
</dbReference>
<name>A0A1G2KRV1_9BACT</name>